<evidence type="ECO:0000256" key="3">
    <source>
        <dbReference type="ARBA" id="ARBA00022827"/>
    </source>
</evidence>
<gene>
    <name evidence="6" type="ORF">Tco_1057675</name>
</gene>
<dbReference type="PANTHER" id="PTHR23023">
    <property type="entry name" value="DIMETHYLANILINE MONOOXYGENASE"/>
    <property type="match status" value="1"/>
</dbReference>
<proteinExistence type="inferred from homology"/>
<dbReference type="GO" id="GO:0004497">
    <property type="term" value="F:monooxygenase activity"/>
    <property type="evidence" value="ECO:0007669"/>
    <property type="project" value="UniProtKB-KW"/>
</dbReference>
<reference evidence="6" key="1">
    <citation type="journal article" date="2022" name="Int. J. Mol. Sci.">
        <title>Draft Genome of Tanacetum Coccineum: Genomic Comparison of Closely Related Tanacetum-Family Plants.</title>
        <authorList>
            <person name="Yamashiro T."/>
            <person name="Shiraishi A."/>
            <person name="Nakayama K."/>
            <person name="Satake H."/>
        </authorList>
    </citation>
    <scope>NUCLEOTIDE SEQUENCE</scope>
</reference>
<dbReference type="Pfam" id="PF00743">
    <property type="entry name" value="FMO-like"/>
    <property type="match status" value="1"/>
</dbReference>
<dbReference type="EMBL" id="BQNB010019253">
    <property type="protein sequence ID" value="GJT83333.1"/>
    <property type="molecule type" value="Genomic_DNA"/>
</dbReference>
<dbReference type="SUPFAM" id="SSF51905">
    <property type="entry name" value="FAD/NAD(P)-binding domain"/>
    <property type="match status" value="1"/>
</dbReference>
<organism evidence="6 7">
    <name type="scientific">Tanacetum coccineum</name>
    <dbReference type="NCBI Taxonomy" id="301880"/>
    <lineage>
        <taxon>Eukaryota</taxon>
        <taxon>Viridiplantae</taxon>
        <taxon>Streptophyta</taxon>
        <taxon>Embryophyta</taxon>
        <taxon>Tracheophyta</taxon>
        <taxon>Spermatophyta</taxon>
        <taxon>Magnoliopsida</taxon>
        <taxon>eudicotyledons</taxon>
        <taxon>Gunneridae</taxon>
        <taxon>Pentapetalae</taxon>
        <taxon>asterids</taxon>
        <taxon>campanulids</taxon>
        <taxon>Asterales</taxon>
        <taxon>Asteraceae</taxon>
        <taxon>Asteroideae</taxon>
        <taxon>Anthemideae</taxon>
        <taxon>Anthemidinae</taxon>
        <taxon>Tanacetum</taxon>
    </lineage>
</organism>
<evidence type="ECO:0000256" key="2">
    <source>
        <dbReference type="ARBA" id="ARBA00022630"/>
    </source>
</evidence>
<evidence type="ECO:0000256" key="5">
    <source>
        <dbReference type="RuleBase" id="RU361177"/>
    </source>
</evidence>
<comment type="similarity">
    <text evidence="1 5">Belongs to the FMO family.</text>
</comment>
<keyword evidence="3 5" id="KW-0274">FAD</keyword>
<dbReference type="InterPro" id="IPR020946">
    <property type="entry name" value="Flavin_mOase-like"/>
</dbReference>
<comment type="caution">
    <text evidence="6">The sequence shown here is derived from an EMBL/GenBank/DDBJ whole genome shotgun (WGS) entry which is preliminary data.</text>
</comment>
<keyword evidence="2 5" id="KW-0285">Flavoprotein</keyword>
<evidence type="ECO:0000256" key="1">
    <source>
        <dbReference type="ARBA" id="ARBA00009183"/>
    </source>
</evidence>
<name>A0ABQ5H851_9ASTR</name>
<dbReference type="EC" id="1.-.-.-" evidence="5"/>
<comment type="cofactor">
    <cofactor evidence="5">
        <name>FAD</name>
        <dbReference type="ChEBI" id="CHEBI:57692"/>
    </cofactor>
</comment>
<keyword evidence="4 5" id="KW-0560">Oxidoreductase</keyword>
<keyword evidence="5 6" id="KW-0503">Monooxygenase</keyword>
<keyword evidence="7" id="KW-1185">Reference proteome</keyword>
<evidence type="ECO:0000313" key="7">
    <source>
        <dbReference type="Proteomes" id="UP001151760"/>
    </source>
</evidence>
<dbReference type="Proteomes" id="UP001151760">
    <property type="component" value="Unassembled WGS sequence"/>
</dbReference>
<sequence>MEKKQITIIGAEVDDLLMCKYYLSKGFEPIVFEFESHIGGVWAKTLKDIRLQIPKTMYQFYDYPWPASITEYLPTQQETIDYIHSYVKHFQLMPHINFCSRVKGISYDEPSSDSRVI</sequence>
<dbReference type="Gene3D" id="3.50.50.60">
    <property type="entry name" value="FAD/NAD(P)-binding domain"/>
    <property type="match status" value="1"/>
</dbReference>
<protein>
    <recommendedName>
        <fullName evidence="5">Flavin-containing monooxygenase</fullName>
        <ecNumber evidence="5">1.-.-.-</ecNumber>
    </recommendedName>
</protein>
<reference evidence="6" key="2">
    <citation type="submission" date="2022-01" db="EMBL/GenBank/DDBJ databases">
        <authorList>
            <person name="Yamashiro T."/>
            <person name="Shiraishi A."/>
            <person name="Satake H."/>
            <person name="Nakayama K."/>
        </authorList>
    </citation>
    <scope>NUCLEOTIDE SEQUENCE</scope>
</reference>
<evidence type="ECO:0000256" key="4">
    <source>
        <dbReference type="ARBA" id="ARBA00023002"/>
    </source>
</evidence>
<dbReference type="InterPro" id="IPR036188">
    <property type="entry name" value="FAD/NAD-bd_sf"/>
</dbReference>
<dbReference type="InterPro" id="IPR050346">
    <property type="entry name" value="FMO-like"/>
</dbReference>
<evidence type="ECO:0000313" key="6">
    <source>
        <dbReference type="EMBL" id="GJT83333.1"/>
    </source>
</evidence>
<accession>A0ABQ5H851</accession>